<gene>
    <name evidence="3" type="primary">nicF_7</name>
    <name evidence="3" type="ORF">PIGHUM_02056</name>
</gene>
<proteinExistence type="predicted"/>
<dbReference type="OrthoDB" id="5360912at2"/>
<dbReference type="EMBL" id="UWPJ01000017">
    <property type="protein sequence ID" value="VCU69989.1"/>
    <property type="molecule type" value="Genomic_DNA"/>
</dbReference>
<dbReference type="PANTHER" id="PTHR43540:SF1">
    <property type="entry name" value="ISOCHORISMATASE HYDROLASE"/>
    <property type="match status" value="1"/>
</dbReference>
<dbReference type="EC" id="3.5.1.107" evidence="3"/>
<keyword evidence="1 3" id="KW-0378">Hydrolase</keyword>
<dbReference type="InterPro" id="IPR036380">
    <property type="entry name" value="Isochorismatase-like_sf"/>
</dbReference>
<dbReference type="PANTHER" id="PTHR43540">
    <property type="entry name" value="PEROXYUREIDOACRYLATE/UREIDOACRYLATE AMIDOHYDROLASE-RELATED"/>
    <property type="match status" value="1"/>
</dbReference>
<dbReference type="RefSeq" id="WP_124079512.1">
    <property type="nucleotide sequence ID" value="NZ_UWPJ01000017.1"/>
</dbReference>
<evidence type="ECO:0000313" key="4">
    <source>
        <dbReference type="Proteomes" id="UP000277294"/>
    </source>
</evidence>
<evidence type="ECO:0000313" key="3">
    <source>
        <dbReference type="EMBL" id="VCU69989.1"/>
    </source>
</evidence>
<evidence type="ECO:0000259" key="2">
    <source>
        <dbReference type="Pfam" id="PF00857"/>
    </source>
</evidence>
<dbReference type="Proteomes" id="UP000277294">
    <property type="component" value="Unassembled WGS sequence"/>
</dbReference>
<dbReference type="Pfam" id="PF00857">
    <property type="entry name" value="Isochorismatase"/>
    <property type="match status" value="1"/>
</dbReference>
<organism evidence="3 4">
    <name type="scientific">Pigmentiphaga humi</name>
    <dbReference type="NCBI Taxonomy" id="2478468"/>
    <lineage>
        <taxon>Bacteria</taxon>
        <taxon>Pseudomonadati</taxon>
        <taxon>Pseudomonadota</taxon>
        <taxon>Betaproteobacteria</taxon>
        <taxon>Burkholderiales</taxon>
        <taxon>Alcaligenaceae</taxon>
        <taxon>Pigmentiphaga</taxon>
    </lineage>
</organism>
<dbReference type="AlphaFoldDB" id="A0A3P4B111"/>
<dbReference type="GO" id="GO:0016787">
    <property type="term" value="F:hydrolase activity"/>
    <property type="evidence" value="ECO:0007669"/>
    <property type="project" value="UniProtKB-KW"/>
</dbReference>
<keyword evidence="4" id="KW-1185">Reference proteome</keyword>
<name>A0A3P4B111_9BURK</name>
<dbReference type="Gene3D" id="3.40.50.850">
    <property type="entry name" value="Isochorismatase-like"/>
    <property type="match status" value="1"/>
</dbReference>
<evidence type="ECO:0000256" key="1">
    <source>
        <dbReference type="ARBA" id="ARBA00022801"/>
    </source>
</evidence>
<dbReference type="InterPro" id="IPR050272">
    <property type="entry name" value="Isochorismatase-like_hydrls"/>
</dbReference>
<feature type="domain" description="Isochorismatase-like" evidence="2">
    <location>
        <begin position="25"/>
        <end position="199"/>
    </location>
</feature>
<reference evidence="3 4" key="1">
    <citation type="submission" date="2018-10" db="EMBL/GenBank/DDBJ databases">
        <authorList>
            <person name="Criscuolo A."/>
        </authorList>
    </citation>
    <scope>NUCLEOTIDE SEQUENCE [LARGE SCALE GENOMIC DNA]</scope>
    <source>
        <strain evidence="3">DnA1</strain>
    </source>
</reference>
<sequence length="216" mass="22986">MSSAAEDIFARQHFGQRMGPGRRPALLVIDFTIGFNDPAAFGGGNISAAIARTTTLLAEARRRGWPVAHTRIVYAGDGSDDNVHCLKVPRLKTLTEDNPQSHFVPELQPASGETVIRKRLPSAFFGTDLAGILIAKGVDTLYIAGCTTSGCVRASTLDAMCHGLRPMVVSDCVGDRSASAHDASLFDLDKKYADVITLDAALAGFDAFIPWRPGAA</sequence>
<protein>
    <submittedName>
        <fullName evidence="3">Maleamate amidohydrolase</fullName>
        <ecNumber evidence="3">3.5.1.107</ecNumber>
    </submittedName>
</protein>
<dbReference type="InterPro" id="IPR000868">
    <property type="entry name" value="Isochorismatase-like_dom"/>
</dbReference>
<dbReference type="SUPFAM" id="SSF52499">
    <property type="entry name" value="Isochorismatase-like hydrolases"/>
    <property type="match status" value="1"/>
</dbReference>
<accession>A0A3P4B111</accession>